<dbReference type="InterPro" id="IPR032877">
    <property type="entry name" value="Transposase_HTH"/>
</dbReference>
<reference evidence="2" key="1">
    <citation type="submission" date="2019-02" db="EMBL/GenBank/DDBJ databases">
        <authorList>
            <person name="Gruber-Vodicka R. H."/>
            <person name="Seah K. B. B."/>
        </authorList>
    </citation>
    <scope>NUCLEOTIDE SEQUENCE</scope>
    <source>
        <strain evidence="2">BECK_BZ125</strain>
    </source>
</reference>
<accession>A0A450YQB8</accession>
<organism evidence="2">
    <name type="scientific">Candidatus Kentrum sp. TC</name>
    <dbReference type="NCBI Taxonomy" id="2126339"/>
    <lineage>
        <taxon>Bacteria</taxon>
        <taxon>Pseudomonadati</taxon>
        <taxon>Pseudomonadota</taxon>
        <taxon>Gammaproteobacteria</taxon>
        <taxon>Candidatus Kentrum</taxon>
    </lineage>
</organism>
<evidence type="ECO:0000313" key="2">
    <source>
        <dbReference type="EMBL" id="VFK43715.1"/>
    </source>
</evidence>
<sequence length="99" mass="10837">MSRAWRHGVVTASAPWAEPNSGFRAIFEALVIDCLKEASTSAVSRLMGLSWNAIDGMMQRAVKCGLARWEEISAIWVSMKLRSRNATTIELARVALGGD</sequence>
<feature type="domain" description="Transposase IS204/IS1001/IS1096/IS1165 helix-turn-helix" evidence="1">
    <location>
        <begin position="13"/>
        <end position="62"/>
    </location>
</feature>
<dbReference type="AlphaFoldDB" id="A0A450YQB8"/>
<dbReference type="EMBL" id="CAADFT010000028">
    <property type="protein sequence ID" value="VFK43715.1"/>
    <property type="molecule type" value="Genomic_DNA"/>
</dbReference>
<protein>
    <submittedName>
        <fullName evidence="2">Helix-turn-helix domain of transposase family ISL3</fullName>
    </submittedName>
</protein>
<name>A0A450YQB8_9GAMM</name>
<proteinExistence type="predicted"/>
<evidence type="ECO:0000259" key="1">
    <source>
        <dbReference type="Pfam" id="PF13542"/>
    </source>
</evidence>
<dbReference type="Pfam" id="PF13542">
    <property type="entry name" value="HTH_Tnp_ISL3"/>
    <property type="match status" value="1"/>
</dbReference>
<gene>
    <name evidence="2" type="ORF">BECKTC1821E_GA0114239_10285</name>
</gene>